<accession>A0AAV5FTJ7</accession>
<dbReference type="Pfam" id="PF04504">
    <property type="entry name" value="GeBP-like_DBD"/>
    <property type="match status" value="1"/>
</dbReference>
<feature type="domain" description="Glabrous enhancer-binding protein-like DBD" evidence="3">
    <location>
        <begin position="45"/>
        <end position="104"/>
    </location>
</feature>
<evidence type="ECO:0000259" key="3">
    <source>
        <dbReference type="Pfam" id="PF04504"/>
    </source>
</evidence>
<evidence type="ECO:0000256" key="1">
    <source>
        <dbReference type="ARBA" id="ARBA00010820"/>
    </source>
</evidence>
<feature type="region of interest" description="Disordered" evidence="2">
    <location>
        <begin position="1"/>
        <end position="51"/>
    </location>
</feature>
<evidence type="ECO:0000256" key="2">
    <source>
        <dbReference type="SAM" id="MobiDB-lite"/>
    </source>
</evidence>
<organism evidence="4 5">
    <name type="scientific">Eleusine coracana subsp. coracana</name>
    <dbReference type="NCBI Taxonomy" id="191504"/>
    <lineage>
        <taxon>Eukaryota</taxon>
        <taxon>Viridiplantae</taxon>
        <taxon>Streptophyta</taxon>
        <taxon>Embryophyta</taxon>
        <taxon>Tracheophyta</taxon>
        <taxon>Spermatophyta</taxon>
        <taxon>Magnoliopsida</taxon>
        <taxon>Liliopsida</taxon>
        <taxon>Poales</taxon>
        <taxon>Poaceae</taxon>
        <taxon>PACMAD clade</taxon>
        <taxon>Chloridoideae</taxon>
        <taxon>Cynodonteae</taxon>
        <taxon>Eleusininae</taxon>
        <taxon>Eleusine</taxon>
    </lineage>
</organism>
<dbReference type="PANTHER" id="PTHR31662">
    <property type="entry name" value="BNAANNG10740D PROTEIN-RELATED"/>
    <property type="match status" value="1"/>
</dbReference>
<gene>
    <name evidence="4" type="primary">gb27357</name>
    <name evidence="4" type="ORF">PR202_gb27357</name>
</gene>
<proteinExistence type="inferred from homology"/>
<protein>
    <recommendedName>
        <fullName evidence="3">Glabrous enhancer-binding protein-like DBD domain-containing protein</fullName>
    </recommendedName>
</protein>
<feature type="compositionally biased region" description="Pro residues" evidence="2">
    <location>
        <begin position="1"/>
        <end position="13"/>
    </location>
</feature>
<dbReference type="EMBL" id="BQKI01000096">
    <property type="protein sequence ID" value="GJN38327.1"/>
    <property type="molecule type" value="Genomic_DNA"/>
</dbReference>
<dbReference type="PANTHER" id="PTHR31662:SF9">
    <property type="entry name" value="OS09G0126600 PROTEIN"/>
    <property type="match status" value="1"/>
</dbReference>
<reference evidence="4" key="1">
    <citation type="journal article" date="2018" name="DNA Res.">
        <title>Multiple hybrid de novo genome assembly of finger millet, an orphan allotetraploid crop.</title>
        <authorList>
            <person name="Hatakeyama M."/>
            <person name="Aluri S."/>
            <person name="Balachadran M.T."/>
            <person name="Sivarajan S.R."/>
            <person name="Patrignani A."/>
            <person name="Gruter S."/>
            <person name="Poveda L."/>
            <person name="Shimizu-Inatsugi R."/>
            <person name="Baeten J."/>
            <person name="Francoijs K.J."/>
            <person name="Nataraja K.N."/>
            <person name="Reddy Y.A.N."/>
            <person name="Phadnis S."/>
            <person name="Ravikumar R.L."/>
            <person name="Schlapbach R."/>
            <person name="Sreeman S.M."/>
            <person name="Shimizu K.K."/>
        </authorList>
    </citation>
    <scope>NUCLEOTIDE SEQUENCE</scope>
</reference>
<dbReference type="Proteomes" id="UP001054889">
    <property type="component" value="Unassembled WGS sequence"/>
</dbReference>
<name>A0AAV5FTJ7_ELECO</name>
<evidence type="ECO:0000313" key="4">
    <source>
        <dbReference type="EMBL" id="GJN38327.1"/>
    </source>
</evidence>
<dbReference type="GO" id="GO:0006355">
    <property type="term" value="P:regulation of DNA-templated transcription"/>
    <property type="evidence" value="ECO:0007669"/>
    <property type="project" value="InterPro"/>
</dbReference>
<comment type="similarity">
    <text evidence="1">Belongs to the GeBP family.</text>
</comment>
<sequence length="219" mass="24448">MVAPPLPSPPNPNPTTTQPMARAKVPRRPRHQPPGGKKPAPPPSTRIFSPEDDITILEAIADYVAERDKVPRGSEIQVAIKGRSLTQAKYTDAQLYEKVRRLKVYLTPPADPAAAAEARKHELAIKIWGKEKEAPAPAKPKLAKKRRAEPRGFEEMRDLFPNLSATVEKIATSDCGQTYKATFEFMDDEEAAVLEAKVKKLRIKHAKMMITRDALSKRR</sequence>
<reference evidence="4" key="2">
    <citation type="submission" date="2021-12" db="EMBL/GenBank/DDBJ databases">
        <title>Resequencing data analysis of finger millet.</title>
        <authorList>
            <person name="Hatakeyama M."/>
            <person name="Aluri S."/>
            <person name="Balachadran M.T."/>
            <person name="Sivarajan S.R."/>
            <person name="Poveda L."/>
            <person name="Shimizu-Inatsugi R."/>
            <person name="Schlapbach R."/>
            <person name="Sreeman S.M."/>
            <person name="Shimizu K.K."/>
        </authorList>
    </citation>
    <scope>NUCLEOTIDE SEQUENCE</scope>
</reference>
<dbReference type="AlphaFoldDB" id="A0AAV5FTJ7"/>
<keyword evidence="5" id="KW-1185">Reference proteome</keyword>
<dbReference type="InterPro" id="IPR053932">
    <property type="entry name" value="GeBP-like_DBD"/>
</dbReference>
<comment type="caution">
    <text evidence="4">The sequence shown here is derived from an EMBL/GenBank/DDBJ whole genome shotgun (WGS) entry which is preliminary data.</text>
</comment>
<evidence type="ECO:0000313" key="5">
    <source>
        <dbReference type="Proteomes" id="UP001054889"/>
    </source>
</evidence>
<dbReference type="InterPro" id="IPR007592">
    <property type="entry name" value="GEBP"/>
</dbReference>
<dbReference type="GO" id="GO:0005634">
    <property type="term" value="C:nucleus"/>
    <property type="evidence" value="ECO:0007669"/>
    <property type="project" value="TreeGrafter"/>
</dbReference>